<evidence type="ECO:0000259" key="4">
    <source>
        <dbReference type="SMART" id="SM00822"/>
    </source>
</evidence>
<feature type="domain" description="Ketoreductase" evidence="4">
    <location>
        <begin position="4"/>
        <end position="178"/>
    </location>
</feature>
<evidence type="ECO:0000256" key="2">
    <source>
        <dbReference type="ARBA" id="ARBA00023002"/>
    </source>
</evidence>
<sequence length="281" mass="30018">MAPLVWLITGSTSGFGAEFVKALLAKGDKVIATARDTSKIAHFCEAGAAVLKLDLLANQAEFDKLAQDSLSIYGGVDVLVNNAGYSHFGTIEDDSQEDWNKVFQTHVFGPLGVTRAFLPHFRARKSGTFVFIGSTAAWGGIPTLGAYCASKSALRGAVETLNLEVAPLGLKTLLVEPGFFRTELLNANNTVYVDTKIPDYKPIVDPLYAQFKGAHQQQPGDPAKGVARIIDVVESRGSAQGRPLPISLALGPDAVSQLTKKCADTIQLVDDWKEISSGTLL</sequence>
<comment type="similarity">
    <text evidence="1 3">Belongs to the short-chain dehydrogenases/reductases (SDR) family.</text>
</comment>
<keyword evidence="2" id="KW-0560">Oxidoreductase</keyword>
<evidence type="ECO:0000256" key="1">
    <source>
        <dbReference type="ARBA" id="ARBA00006484"/>
    </source>
</evidence>
<protein>
    <submittedName>
        <fullName evidence="5">Retinol dehydrogenase</fullName>
    </submittedName>
</protein>
<dbReference type="EMBL" id="JEMN01001829">
    <property type="protein sequence ID" value="KXH26066.1"/>
    <property type="molecule type" value="Genomic_DNA"/>
</dbReference>
<name>A0A135RQR4_9PEZI</name>
<dbReference type="Proteomes" id="UP000070054">
    <property type="component" value="Unassembled WGS sequence"/>
</dbReference>
<dbReference type="PANTHER" id="PTHR43976">
    <property type="entry name" value="SHORT CHAIN DEHYDROGENASE"/>
    <property type="match status" value="1"/>
</dbReference>
<dbReference type="CDD" id="cd05374">
    <property type="entry name" value="17beta-HSD-like_SDR_c"/>
    <property type="match status" value="1"/>
</dbReference>
<dbReference type="PANTHER" id="PTHR43976:SF16">
    <property type="entry name" value="SHORT-CHAIN DEHYDROGENASE_REDUCTASE FAMILY PROTEIN"/>
    <property type="match status" value="1"/>
</dbReference>
<dbReference type="InterPro" id="IPR051911">
    <property type="entry name" value="SDR_oxidoreductase"/>
</dbReference>
<dbReference type="PRINTS" id="PR00081">
    <property type="entry name" value="GDHRDH"/>
</dbReference>
<dbReference type="SUPFAM" id="SSF51735">
    <property type="entry name" value="NAD(P)-binding Rossmann-fold domains"/>
    <property type="match status" value="1"/>
</dbReference>
<comment type="caution">
    <text evidence="5">The sequence shown here is derived from an EMBL/GenBank/DDBJ whole genome shotgun (WGS) entry which is preliminary data.</text>
</comment>
<dbReference type="SMART" id="SM00822">
    <property type="entry name" value="PKS_KR"/>
    <property type="match status" value="1"/>
</dbReference>
<dbReference type="GO" id="GO:0016491">
    <property type="term" value="F:oxidoreductase activity"/>
    <property type="evidence" value="ECO:0007669"/>
    <property type="project" value="UniProtKB-KW"/>
</dbReference>
<keyword evidence="6" id="KW-1185">Reference proteome</keyword>
<gene>
    <name evidence="5" type="ORF">CNYM01_02385</name>
</gene>
<dbReference type="InterPro" id="IPR002347">
    <property type="entry name" value="SDR_fam"/>
</dbReference>
<dbReference type="InterPro" id="IPR036291">
    <property type="entry name" value="NAD(P)-bd_dom_sf"/>
</dbReference>
<evidence type="ECO:0000256" key="3">
    <source>
        <dbReference type="RuleBase" id="RU000363"/>
    </source>
</evidence>
<evidence type="ECO:0000313" key="5">
    <source>
        <dbReference type="EMBL" id="KXH26066.1"/>
    </source>
</evidence>
<evidence type="ECO:0000313" key="6">
    <source>
        <dbReference type="Proteomes" id="UP000070054"/>
    </source>
</evidence>
<reference evidence="5 6" key="1">
    <citation type="submission" date="2014-02" db="EMBL/GenBank/DDBJ databases">
        <title>The genome sequence of Colletotrichum nymphaeae SA-01.</title>
        <authorList>
            <person name="Baroncelli R."/>
            <person name="Thon M.R."/>
        </authorList>
    </citation>
    <scope>NUCLEOTIDE SEQUENCE [LARGE SCALE GENOMIC DNA]</scope>
    <source>
        <strain evidence="5 6">SA-01</strain>
    </source>
</reference>
<dbReference type="OrthoDB" id="1274115at2759"/>
<dbReference type="Gene3D" id="3.40.50.720">
    <property type="entry name" value="NAD(P)-binding Rossmann-like Domain"/>
    <property type="match status" value="1"/>
</dbReference>
<organism evidence="5 6">
    <name type="scientific">Colletotrichum nymphaeae SA-01</name>
    <dbReference type="NCBI Taxonomy" id="1460502"/>
    <lineage>
        <taxon>Eukaryota</taxon>
        <taxon>Fungi</taxon>
        <taxon>Dikarya</taxon>
        <taxon>Ascomycota</taxon>
        <taxon>Pezizomycotina</taxon>
        <taxon>Sordariomycetes</taxon>
        <taxon>Hypocreomycetidae</taxon>
        <taxon>Glomerellales</taxon>
        <taxon>Glomerellaceae</taxon>
        <taxon>Colletotrichum</taxon>
        <taxon>Colletotrichum acutatum species complex</taxon>
    </lineage>
</organism>
<proteinExistence type="inferred from homology"/>
<accession>A0A135RQR4</accession>
<dbReference type="InterPro" id="IPR057326">
    <property type="entry name" value="KR_dom"/>
</dbReference>
<dbReference type="Pfam" id="PF00106">
    <property type="entry name" value="adh_short"/>
    <property type="match status" value="1"/>
</dbReference>
<dbReference type="PRINTS" id="PR00080">
    <property type="entry name" value="SDRFAMILY"/>
</dbReference>
<dbReference type="AlphaFoldDB" id="A0A135RQR4"/>